<comment type="caution">
    <text evidence="3">The sequence shown here is derived from an EMBL/GenBank/DDBJ whole genome shotgun (WGS) entry which is preliminary data.</text>
</comment>
<dbReference type="InterPro" id="IPR041459">
    <property type="entry name" value="MPTase-PolyVal"/>
</dbReference>
<evidence type="ECO:0000259" key="1">
    <source>
        <dbReference type="Pfam" id="PF08401"/>
    </source>
</evidence>
<evidence type="ECO:0000313" key="3">
    <source>
        <dbReference type="EMBL" id="MCB6829226.1"/>
    </source>
</evidence>
<protein>
    <submittedName>
        <fullName evidence="3">SsDNA-binding domain-containing protein</fullName>
    </submittedName>
</protein>
<dbReference type="AlphaFoldDB" id="A0AAW4U822"/>
<dbReference type="EMBL" id="JAJCGD010000042">
    <property type="protein sequence ID" value="MCB6829226.1"/>
    <property type="molecule type" value="Genomic_DNA"/>
</dbReference>
<dbReference type="InterPro" id="IPR013610">
    <property type="entry name" value="ArdC_N"/>
</dbReference>
<name>A0AAW4U822_9FIRM</name>
<dbReference type="GO" id="GO:0003697">
    <property type="term" value="F:single-stranded DNA binding"/>
    <property type="evidence" value="ECO:0007669"/>
    <property type="project" value="InterPro"/>
</dbReference>
<organism evidence="3 4">
    <name type="scientific">Megamonas funiformis</name>
    <dbReference type="NCBI Taxonomy" id="437897"/>
    <lineage>
        <taxon>Bacteria</taxon>
        <taxon>Bacillati</taxon>
        <taxon>Bacillota</taxon>
        <taxon>Negativicutes</taxon>
        <taxon>Selenomonadales</taxon>
        <taxon>Selenomonadaceae</taxon>
        <taxon>Megamonas</taxon>
    </lineage>
</organism>
<dbReference type="Pfam" id="PF18818">
    <property type="entry name" value="MPTase-PolyVal"/>
    <property type="match status" value="1"/>
</dbReference>
<accession>A0AAW4U822</accession>
<sequence length="422" mass="49169">MALPEKIQQQRNELVQQVIKDIQSGKPFFWDSGYISKRPRNLLKSLQGKDQYYNGINNIRLILAAKHFGFEDSRWTTFKQAQELGAKIQKGAKGIHIEYWQYAKPIMEINPNTKKKEQVYVIDEETGKKVPAYVKLDYPIVKNYVVFNASQVEGIKKEIPLKIHHEDTIKSMEDMIQHSEAKIYYDQDSKNYYSPSNDEIHVVSKERFKTLNNFYATVAHEIAHSTGAKNRLNRKTLIENDGFGNTIYAKEELRAELTSMFLAQKYNINFDKNHYENHVAYLQSWIKALQDDPNELFRAASEAEKAMQYIETNMIGLKQEQTLSNNENKIDTNKLTIIKNFKPKQNGISTTQLYLKMAQNLLKEHDDIWQQDFNKKIVSELQNKGKNVFDIKQAIIKYSPVNMPTEELKNITKLSQNKSLSR</sequence>
<feature type="domain" description="Polyvalent protein metallopeptidase" evidence="2">
    <location>
        <begin position="171"/>
        <end position="301"/>
    </location>
</feature>
<feature type="domain" description="N-terminal" evidence="1">
    <location>
        <begin position="9"/>
        <end position="147"/>
    </location>
</feature>
<evidence type="ECO:0000259" key="2">
    <source>
        <dbReference type="Pfam" id="PF18818"/>
    </source>
</evidence>
<reference evidence="3" key="1">
    <citation type="submission" date="2021-10" db="EMBL/GenBank/DDBJ databases">
        <title>Collection of gut derived symbiotic bacterial strains cultured from healthy donors.</title>
        <authorList>
            <person name="Lin H."/>
            <person name="Littmann E."/>
            <person name="Claire K."/>
            <person name="Pamer E."/>
        </authorList>
    </citation>
    <scope>NUCLEOTIDE SEQUENCE</scope>
    <source>
        <strain evidence="3">MSK.7.16</strain>
    </source>
</reference>
<dbReference type="Proteomes" id="UP001198190">
    <property type="component" value="Unassembled WGS sequence"/>
</dbReference>
<gene>
    <name evidence="3" type="ORF">LIY65_11035</name>
</gene>
<dbReference type="RefSeq" id="WP_227153297.1">
    <property type="nucleotide sequence ID" value="NZ_CATXHE010000027.1"/>
</dbReference>
<dbReference type="Pfam" id="PF08401">
    <property type="entry name" value="ArdcN"/>
    <property type="match status" value="1"/>
</dbReference>
<evidence type="ECO:0000313" key="4">
    <source>
        <dbReference type="Proteomes" id="UP001198190"/>
    </source>
</evidence>
<proteinExistence type="predicted"/>